<dbReference type="Proteomes" id="UP000264820">
    <property type="component" value="Unplaced"/>
</dbReference>
<protein>
    <submittedName>
        <fullName evidence="2">Uncharacterized LOC109510906</fullName>
    </submittedName>
</protein>
<reference evidence="2" key="1">
    <citation type="submission" date="2025-08" db="UniProtKB">
        <authorList>
            <consortium name="Ensembl"/>
        </authorList>
    </citation>
    <scope>IDENTIFICATION</scope>
</reference>
<dbReference type="OMA" id="IRRVYRC"/>
<dbReference type="AlphaFoldDB" id="A0A3Q2XXB0"/>
<evidence type="ECO:0000313" key="2">
    <source>
        <dbReference type="Ensembl" id="ENSHCOP00000009708.1"/>
    </source>
</evidence>
<proteinExistence type="predicted"/>
<name>A0A3Q2XXB0_HIPCM</name>
<reference evidence="2" key="2">
    <citation type="submission" date="2025-09" db="UniProtKB">
        <authorList>
            <consortium name="Ensembl"/>
        </authorList>
    </citation>
    <scope>IDENTIFICATION</scope>
</reference>
<feature type="chain" id="PRO_5018765518" evidence="1">
    <location>
        <begin position="27"/>
        <end position="277"/>
    </location>
</feature>
<keyword evidence="1" id="KW-0732">Signal</keyword>
<dbReference type="GeneTree" id="ENSGT00990000203785"/>
<keyword evidence="3" id="KW-1185">Reference proteome</keyword>
<organism evidence="2 3">
    <name type="scientific">Hippocampus comes</name>
    <name type="common">Tiger tail seahorse</name>
    <dbReference type="NCBI Taxonomy" id="109280"/>
    <lineage>
        <taxon>Eukaryota</taxon>
        <taxon>Metazoa</taxon>
        <taxon>Chordata</taxon>
        <taxon>Craniata</taxon>
        <taxon>Vertebrata</taxon>
        <taxon>Euteleostomi</taxon>
        <taxon>Actinopterygii</taxon>
        <taxon>Neopterygii</taxon>
        <taxon>Teleostei</taxon>
        <taxon>Neoteleostei</taxon>
        <taxon>Acanthomorphata</taxon>
        <taxon>Syngnathiaria</taxon>
        <taxon>Syngnathiformes</taxon>
        <taxon>Syngnathoidei</taxon>
        <taxon>Syngnathidae</taxon>
        <taxon>Hippocampus</taxon>
    </lineage>
</organism>
<sequence length="277" mass="30303">MASAHTHHWIALLLISVITSDMGVRGRALDAHGFVAPSPGRSTGSPRSSLRTDLLWRWRRGAAEAHRERCAELTAAWQESSNRNSRDNSTVVRLSVKPLSASGPSGGLVFPEKPLFSFVRRVYRCCQDGLDCRSVKGLQGRLRRGKTVLRKAELHLQFANPQQVDIHPALLSLDKLSSLEGSHSNTVELRVDLLFLFQRLQEAAGGLGRGRHLVNMRKVMLSPSHKKLASVDLQDNGGDVWGELGLALGCSRDGAGVLCESSGVGLLHAPFITLYYL</sequence>
<dbReference type="Ensembl" id="ENSHCOT00000015899.1">
    <property type="protein sequence ID" value="ENSHCOP00000009708.1"/>
    <property type="gene ID" value="ENSHCOG00000012191.1"/>
</dbReference>
<accession>A0A3Q2XXB0</accession>
<feature type="signal peptide" evidence="1">
    <location>
        <begin position="1"/>
        <end position="26"/>
    </location>
</feature>
<evidence type="ECO:0000313" key="3">
    <source>
        <dbReference type="Proteomes" id="UP000264820"/>
    </source>
</evidence>
<evidence type="ECO:0000256" key="1">
    <source>
        <dbReference type="SAM" id="SignalP"/>
    </source>
</evidence>